<evidence type="ECO:0000313" key="1">
    <source>
        <dbReference type="EMBL" id="KAJ9064561.1"/>
    </source>
</evidence>
<proteinExistence type="predicted"/>
<organism evidence="1 2">
    <name type="scientific">Entomophthora muscae</name>
    <dbReference type="NCBI Taxonomy" id="34485"/>
    <lineage>
        <taxon>Eukaryota</taxon>
        <taxon>Fungi</taxon>
        <taxon>Fungi incertae sedis</taxon>
        <taxon>Zoopagomycota</taxon>
        <taxon>Entomophthoromycotina</taxon>
        <taxon>Entomophthoromycetes</taxon>
        <taxon>Entomophthorales</taxon>
        <taxon>Entomophthoraceae</taxon>
        <taxon>Entomophthora</taxon>
    </lineage>
</organism>
<reference evidence="1" key="1">
    <citation type="submission" date="2022-04" db="EMBL/GenBank/DDBJ databases">
        <title>Genome of the entomopathogenic fungus Entomophthora muscae.</title>
        <authorList>
            <person name="Elya C."/>
            <person name="Lovett B.R."/>
            <person name="Lee E."/>
            <person name="Macias A.M."/>
            <person name="Hajek A.E."/>
            <person name="De Bivort B.L."/>
            <person name="Kasson M.T."/>
            <person name="De Fine Licht H.H."/>
            <person name="Stajich J.E."/>
        </authorList>
    </citation>
    <scope>NUCLEOTIDE SEQUENCE</scope>
    <source>
        <strain evidence="1">Berkeley</strain>
    </source>
</reference>
<dbReference type="Proteomes" id="UP001165960">
    <property type="component" value="Unassembled WGS sequence"/>
</dbReference>
<comment type="caution">
    <text evidence="1">The sequence shown here is derived from an EMBL/GenBank/DDBJ whole genome shotgun (WGS) entry which is preliminary data.</text>
</comment>
<sequence>MTESEPTDTEAPPILILFHDISDNSDLDDSDIEDPDVYGYSVLAVPKTIAVPYKIHSGKITAATKPLPEAKEVVLRPYLTQAKSVTEISGWYEAVSK</sequence>
<gene>
    <name evidence="1" type="ORF">DSO57_1029275</name>
</gene>
<protein>
    <submittedName>
        <fullName evidence="1">Uncharacterized protein</fullName>
    </submittedName>
</protein>
<dbReference type="EMBL" id="QTSX02004452">
    <property type="protein sequence ID" value="KAJ9064561.1"/>
    <property type="molecule type" value="Genomic_DNA"/>
</dbReference>
<evidence type="ECO:0000313" key="2">
    <source>
        <dbReference type="Proteomes" id="UP001165960"/>
    </source>
</evidence>
<accession>A0ACC2SQA1</accession>
<keyword evidence="2" id="KW-1185">Reference proteome</keyword>
<name>A0ACC2SQA1_9FUNG</name>